<name>A0ABR2Z0E8_9CHLO</name>
<gene>
    <name evidence="2" type="ORF">WJX75_003858</name>
</gene>
<sequence>MLRLFSAFFTLFLVINGVLGRSDRALQQSQRPPCITRVSGWFQCGTADGQSPGALCLPLCIGQRENGPCQPCSDPNNACNTAWRTYNGALQASLSFNSTEICPQLADRMSASTAGGQASQGDTNTCSCPCAQQQTET</sequence>
<evidence type="ECO:0000256" key="1">
    <source>
        <dbReference type="SAM" id="SignalP"/>
    </source>
</evidence>
<reference evidence="2 3" key="1">
    <citation type="journal article" date="2024" name="Nat. Commun.">
        <title>Phylogenomics reveals the evolutionary origins of lichenization in chlorophyte algae.</title>
        <authorList>
            <person name="Puginier C."/>
            <person name="Libourel C."/>
            <person name="Otte J."/>
            <person name="Skaloud P."/>
            <person name="Haon M."/>
            <person name="Grisel S."/>
            <person name="Petersen M."/>
            <person name="Berrin J.G."/>
            <person name="Delaux P.M."/>
            <person name="Dal Grande F."/>
            <person name="Keller J."/>
        </authorList>
    </citation>
    <scope>NUCLEOTIDE SEQUENCE [LARGE SCALE GENOMIC DNA]</scope>
    <source>
        <strain evidence="2 3">SAG 216-7</strain>
    </source>
</reference>
<dbReference type="EMBL" id="JALJOT010000002">
    <property type="protein sequence ID" value="KAK9917393.1"/>
    <property type="molecule type" value="Genomic_DNA"/>
</dbReference>
<evidence type="ECO:0000313" key="3">
    <source>
        <dbReference type="Proteomes" id="UP001491310"/>
    </source>
</evidence>
<dbReference type="Proteomes" id="UP001491310">
    <property type="component" value="Unassembled WGS sequence"/>
</dbReference>
<comment type="caution">
    <text evidence="2">The sequence shown here is derived from an EMBL/GenBank/DDBJ whole genome shotgun (WGS) entry which is preliminary data.</text>
</comment>
<organism evidence="2 3">
    <name type="scientific">Coccomyxa subellipsoidea</name>
    <dbReference type="NCBI Taxonomy" id="248742"/>
    <lineage>
        <taxon>Eukaryota</taxon>
        <taxon>Viridiplantae</taxon>
        <taxon>Chlorophyta</taxon>
        <taxon>core chlorophytes</taxon>
        <taxon>Trebouxiophyceae</taxon>
        <taxon>Trebouxiophyceae incertae sedis</taxon>
        <taxon>Coccomyxaceae</taxon>
        <taxon>Coccomyxa</taxon>
    </lineage>
</organism>
<protein>
    <submittedName>
        <fullName evidence="2">Uncharacterized protein</fullName>
    </submittedName>
</protein>
<proteinExistence type="predicted"/>
<evidence type="ECO:0000313" key="2">
    <source>
        <dbReference type="EMBL" id="KAK9917393.1"/>
    </source>
</evidence>
<keyword evidence="1" id="KW-0732">Signal</keyword>
<keyword evidence="3" id="KW-1185">Reference proteome</keyword>
<feature type="chain" id="PRO_5045955641" evidence="1">
    <location>
        <begin position="21"/>
        <end position="137"/>
    </location>
</feature>
<feature type="signal peptide" evidence="1">
    <location>
        <begin position="1"/>
        <end position="20"/>
    </location>
</feature>
<accession>A0ABR2Z0E8</accession>